<evidence type="ECO:0000256" key="4">
    <source>
        <dbReference type="ARBA" id="ARBA00022833"/>
    </source>
</evidence>
<dbReference type="InterPro" id="IPR003785">
    <property type="entry name" value="Creatininase/forma_Hydrolase"/>
</dbReference>
<protein>
    <submittedName>
        <fullName evidence="6">Mycofactocin biosynthesis peptidyl-dipeptidase MftE</fullName>
    </submittedName>
</protein>
<keyword evidence="3" id="KW-0378">Hydrolase</keyword>
<evidence type="ECO:0000256" key="1">
    <source>
        <dbReference type="ARBA" id="ARBA00001947"/>
    </source>
</evidence>
<gene>
    <name evidence="6" type="primary">mftE</name>
    <name evidence="6" type="ORF">OG563_39880</name>
</gene>
<evidence type="ECO:0000256" key="2">
    <source>
        <dbReference type="ARBA" id="ARBA00022723"/>
    </source>
</evidence>
<dbReference type="NCBIfam" id="TIGR03964">
    <property type="entry name" value="mycofact_creat"/>
    <property type="match status" value="1"/>
</dbReference>
<dbReference type="InterPro" id="IPR024087">
    <property type="entry name" value="Creatininase-like_sf"/>
</dbReference>
<reference evidence="6" key="1">
    <citation type="submission" date="2022-10" db="EMBL/GenBank/DDBJ databases">
        <title>The complete genomes of actinobacterial strains from the NBC collection.</title>
        <authorList>
            <person name="Joergensen T.S."/>
            <person name="Alvarez Arevalo M."/>
            <person name="Sterndorff E.B."/>
            <person name="Faurdal D."/>
            <person name="Vuksanovic O."/>
            <person name="Mourched A.-S."/>
            <person name="Charusanti P."/>
            <person name="Shaw S."/>
            <person name="Blin K."/>
            <person name="Weber T."/>
        </authorList>
    </citation>
    <scope>NUCLEOTIDE SEQUENCE</scope>
    <source>
        <strain evidence="6">NBC_01482</strain>
    </source>
</reference>
<keyword evidence="2" id="KW-0479">Metal-binding</keyword>
<dbReference type="InterPro" id="IPR023871">
    <property type="entry name" value="MftE"/>
</dbReference>
<sequence length="242" mass="25331">MVESVAEHTVAARLTWPEAGSRAAAGAILAVPIGATEQHGPHLPLSTDTDIAVALCARLAESRSDVLVAPAIPYGASGEHAGFAGTLSIGQAALELLIIELCRSATDTFDRIVLVNGHGGNLEPLRKAEALLRTESRDVRVFMPRYPGDPHAGRAETSMQLALRPDVVRTELAVAGDTRPLAELLPLLRAGGVRAVSANGVLGDPTGANADEGTALLTQLTTDLHEQIRLWWPVASPKGSLT</sequence>
<dbReference type="Pfam" id="PF02633">
    <property type="entry name" value="Creatininase"/>
    <property type="match status" value="1"/>
</dbReference>
<dbReference type="Proteomes" id="UP001432062">
    <property type="component" value="Chromosome"/>
</dbReference>
<dbReference type="EMBL" id="CP109441">
    <property type="protein sequence ID" value="WUV45221.1"/>
    <property type="molecule type" value="Genomic_DNA"/>
</dbReference>
<accession>A0ABZ1YSK8</accession>
<keyword evidence="4" id="KW-0862">Zinc</keyword>
<evidence type="ECO:0000313" key="6">
    <source>
        <dbReference type="EMBL" id="WUV45221.1"/>
    </source>
</evidence>
<dbReference type="Gene3D" id="3.40.50.10310">
    <property type="entry name" value="Creatininase"/>
    <property type="match status" value="1"/>
</dbReference>
<evidence type="ECO:0000256" key="3">
    <source>
        <dbReference type="ARBA" id="ARBA00022801"/>
    </source>
</evidence>
<dbReference type="RefSeq" id="WP_327098427.1">
    <property type="nucleotide sequence ID" value="NZ_CP109149.1"/>
</dbReference>
<name>A0ABZ1YSK8_9NOCA</name>
<evidence type="ECO:0000313" key="7">
    <source>
        <dbReference type="Proteomes" id="UP001432062"/>
    </source>
</evidence>
<comment type="cofactor">
    <cofactor evidence="1">
        <name>Zn(2+)</name>
        <dbReference type="ChEBI" id="CHEBI:29105"/>
    </cofactor>
</comment>
<dbReference type="PANTHER" id="PTHR35005">
    <property type="entry name" value="3-DEHYDRO-SCYLLO-INOSOSE HYDROLASE"/>
    <property type="match status" value="1"/>
</dbReference>
<comment type="similarity">
    <text evidence="5">Belongs to the creatininase superfamily.</text>
</comment>
<dbReference type="SUPFAM" id="SSF102215">
    <property type="entry name" value="Creatininase"/>
    <property type="match status" value="1"/>
</dbReference>
<proteinExistence type="inferred from homology"/>
<keyword evidence="7" id="KW-1185">Reference proteome</keyword>
<dbReference type="PANTHER" id="PTHR35005:SF1">
    <property type="entry name" value="2-AMINO-5-FORMYLAMINO-6-RIBOSYLAMINOPYRIMIDIN-4(3H)-ONE 5'-MONOPHOSPHATE DEFORMYLASE"/>
    <property type="match status" value="1"/>
</dbReference>
<organism evidence="6 7">
    <name type="scientific">Nocardia vinacea</name>
    <dbReference type="NCBI Taxonomy" id="96468"/>
    <lineage>
        <taxon>Bacteria</taxon>
        <taxon>Bacillati</taxon>
        <taxon>Actinomycetota</taxon>
        <taxon>Actinomycetes</taxon>
        <taxon>Mycobacteriales</taxon>
        <taxon>Nocardiaceae</taxon>
        <taxon>Nocardia</taxon>
    </lineage>
</organism>
<evidence type="ECO:0000256" key="5">
    <source>
        <dbReference type="ARBA" id="ARBA00024029"/>
    </source>
</evidence>